<dbReference type="EMBL" id="JH431714">
    <property type="status" value="NOT_ANNOTATED_CDS"/>
    <property type="molecule type" value="Genomic_DNA"/>
</dbReference>
<name>T1IZE7_STRMM</name>
<dbReference type="Proteomes" id="UP000014500">
    <property type="component" value="Unassembled WGS sequence"/>
</dbReference>
<evidence type="ECO:0000256" key="2">
    <source>
        <dbReference type="PROSITE-ProRule" id="PRU00500"/>
    </source>
</evidence>
<feature type="chain" id="PRO_5004579715" description="Thyroglobulin type-1 domain-containing protein" evidence="3">
    <location>
        <begin position="35"/>
        <end position="250"/>
    </location>
</feature>
<dbReference type="PROSITE" id="PS51162">
    <property type="entry name" value="THYROGLOBULIN_1_2"/>
    <property type="match status" value="1"/>
</dbReference>
<proteinExistence type="predicted"/>
<evidence type="ECO:0000313" key="6">
    <source>
        <dbReference type="Proteomes" id="UP000014500"/>
    </source>
</evidence>
<dbReference type="InterPro" id="IPR036857">
    <property type="entry name" value="Thyroglobulin_1_sf"/>
</dbReference>
<dbReference type="HOGENOM" id="CLU_1113732_0_0_1"/>
<evidence type="ECO:0000259" key="4">
    <source>
        <dbReference type="PROSITE" id="PS51162"/>
    </source>
</evidence>
<evidence type="ECO:0000313" key="5">
    <source>
        <dbReference type="EnsemblMetazoa" id="SMAR006621-PA"/>
    </source>
</evidence>
<keyword evidence="3" id="KW-0732">Signal</keyword>
<protein>
    <recommendedName>
        <fullName evidence="4">Thyroglobulin type-1 domain-containing protein</fullName>
    </recommendedName>
</protein>
<dbReference type="Gene3D" id="4.10.800.10">
    <property type="entry name" value="Thyroglobulin type-1"/>
    <property type="match status" value="2"/>
</dbReference>
<comment type="caution">
    <text evidence="2">Lacks conserved residue(s) required for the propagation of feature annotation.</text>
</comment>
<dbReference type="Pfam" id="PF00086">
    <property type="entry name" value="Thyroglobulin_1"/>
    <property type="match status" value="2"/>
</dbReference>
<organism evidence="5 6">
    <name type="scientific">Strigamia maritima</name>
    <name type="common">European centipede</name>
    <name type="synonym">Geophilus maritimus</name>
    <dbReference type="NCBI Taxonomy" id="126957"/>
    <lineage>
        <taxon>Eukaryota</taxon>
        <taxon>Metazoa</taxon>
        <taxon>Ecdysozoa</taxon>
        <taxon>Arthropoda</taxon>
        <taxon>Myriapoda</taxon>
        <taxon>Chilopoda</taxon>
        <taxon>Pleurostigmophora</taxon>
        <taxon>Geophilomorpha</taxon>
        <taxon>Linotaeniidae</taxon>
        <taxon>Strigamia</taxon>
    </lineage>
</organism>
<evidence type="ECO:0000256" key="1">
    <source>
        <dbReference type="ARBA" id="ARBA00023157"/>
    </source>
</evidence>
<feature type="signal peptide" evidence="3">
    <location>
        <begin position="1"/>
        <end position="34"/>
    </location>
</feature>
<feature type="domain" description="Thyroglobulin type-1" evidence="4">
    <location>
        <begin position="121"/>
        <end position="189"/>
    </location>
</feature>
<evidence type="ECO:0000256" key="3">
    <source>
        <dbReference type="SAM" id="SignalP"/>
    </source>
</evidence>
<dbReference type="PhylomeDB" id="T1IZE7"/>
<accession>T1IZE7</accession>
<reference evidence="6" key="1">
    <citation type="submission" date="2011-05" db="EMBL/GenBank/DDBJ databases">
        <authorList>
            <person name="Richards S.R."/>
            <person name="Qu J."/>
            <person name="Jiang H."/>
            <person name="Jhangiani S.N."/>
            <person name="Agravi P."/>
            <person name="Goodspeed R."/>
            <person name="Gross S."/>
            <person name="Mandapat C."/>
            <person name="Jackson L."/>
            <person name="Mathew T."/>
            <person name="Pu L."/>
            <person name="Thornton R."/>
            <person name="Saada N."/>
            <person name="Wilczek-Boney K.B."/>
            <person name="Lee S."/>
            <person name="Kovar C."/>
            <person name="Wu Y."/>
            <person name="Scherer S.E."/>
            <person name="Worley K.C."/>
            <person name="Muzny D.M."/>
            <person name="Gibbs R."/>
        </authorList>
    </citation>
    <scope>NUCLEOTIDE SEQUENCE</scope>
    <source>
        <strain evidence="6">Brora</strain>
    </source>
</reference>
<dbReference type="SUPFAM" id="SSF57610">
    <property type="entry name" value="Thyroglobulin type-1 domain"/>
    <property type="match status" value="2"/>
</dbReference>
<reference evidence="5" key="2">
    <citation type="submission" date="2015-02" db="UniProtKB">
        <authorList>
            <consortium name="EnsemblMetazoa"/>
        </authorList>
    </citation>
    <scope>IDENTIFICATION</scope>
</reference>
<sequence>MIILSTNTFRAYFTCHKMTSTIWLIPLFASLVAAFVCPPNYCDQINCNNVGSCQNGYIKQRSSTCGCCDTCIKYLDEGDSCWNHFLLGVPLKTDCKTGYYCSKSSHTCRKNNGVTNNRILQKPCRVDRAKTTGKYPMCDGNGNYEPKQCEYSPRQTGNTLKKRCYCAHKDGHLLGNYYFDRARENDAACLCAREEDFLLSSGLVGKTVSCDEIGNYKSAQCLGSGCYCVDRKSGNRIGDVVHINQAQTLN</sequence>
<dbReference type="EnsemblMetazoa" id="SMAR006621-RA">
    <property type="protein sequence ID" value="SMAR006621-PA"/>
    <property type="gene ID" value="SMAR006621"/>
</dbReference>
<keyword evidence="1" id="KW-1015">Disulfide bond</keyword>
<dbReference type="STRING" id="126957.T1IZE7"/>
<dbReference type="InterPro" id="IPR000716">
    <property type="entry name" value="Thyroglobulin_1"/>
</dbReference>
<keyword evidence="6" id="KW-1185">Reference proteome</keyword>
<dbReference type="AlphaFoldDB" id="T1IZE7"/>
<dbReference type="OMA" id="VNIWEAL"/>